<dbReference type="AlphaFoldDB" id="A0A8S9K1M1"/>
<name>A0A8S9K1M1_BRACR</name>
<evidence type="ECO:0000313" key="1">
    <source>
        <dbReference type="EMBL" id="KAF2587286.1"/>
    </source>
</evidence>
<proteinExistence type="predicted"/>
<comment type="caution">
    <text evidence="1">The sequence shown here is derived from an EMBL/GenBank/DDBJ whole genome shotgun (WGS) entry which is preliminary data.</text>
</comment>
<gene>
    <name evidence="1" type="ORF">F2Q70_00035455</name>
</gene>
<reference evidence="1" key="1">
    <citation type="submission" date="2019-12" db="EMBL/GenBank/DDBJ databases">
        <title>Genome sequencing and annotation of Brassica cretica.</title>
        <authorList>
            <person name="Studholme D.J."/>
            <person name="Sarris P.F."/>
        </authorList>
    </citation>
    <scope>NUCLEOTIDE SEQUENCE</scope>
    <source>
        <strain evidence="1">PFS-102/07</strain>
        <tissue evidence="1">Leaf</tissue>
    </source>
</reference>
<accession>A0A8S9K1M1</accession>
<sequence length="93" mass="11052">MSKGKAVTVDRDRAKTPSVEELYDHFLNGITWTPTRMGQAQVQNQWERLQHELQGYWESHGVPRLRRLLSSQMRKPTHRALEVDHRKQALYRD</sequence>
<dbReference type="EMBL" id="QGKY02000246">
    <property type="protein sequence ID" value="KAF2587286.1"/>
    <property type="molecule type" value="Genomic_DNA"/>
</dbReference>
<protein>
    <submittedName>
        <fullName evidence="1">Uncharacterized protein</fullName>
    </submittedName>
</protein>
<organism evidence="1">
    <name type="scientific">Brassica cretica</name>
    <name type="common">Mustard</name>
    <dbReference type="NCBI Taxonomy" id="69181"/>
    <lineage>
        <taxon>Eukaryota</taxon>
        <taxon>Viridiplantae</taxon>
        <taxon>Streptophyta</taxon>
        <taxon>Embryophyta</taxon>
        <taxon>Tracheophyta</taxon>
        <taxon>Spermatophyta</taxon>
        <taxon>Magnoliopsida</taxon>
        <taxon>eudicotyledons</taxon>
        <taxon>Gunneridae</taxon>
        <taxon>Pentapetalae</taxon>
        <taxon>rosids</taxon>
        <taxon>malvids</taxon>
        <taxon>Brassicales</taxon>
        <taxon>Brassicaceae</taxon>
        <taxon>Brassiceae</taxon>
        <taxon>Brassica</taxon>
    </lineage>
</organism>